<keyword evidence="3" id="KW-1185">Reference proteome</keyword>
<accession>D8Q5P5</accession>
<organism evidence="3">
    <name type="scientific">Schizophyllum commune (strain H4-8 / FGSC 9210)</name>
    <name type="common">Split gill fungus</name>
    <dbReference type="NCBI Taxonomy" id="578458"/>
    <lineage>
        <taxon>Eukaryota</taxon>
        <taxon>Fungi</taxon>
        <taxon>Dikarya</taxon>
        <taxon>Basidiomycota</taxon>
        <taxon>Agaricomycotina</taxon>
        <taxon>Agaricomycetes</taxon>
        <taxon>Agaricomycetidae</taxon>
        <taxon>Agaricales</taxon>
        <taxon>Schizophyllaceae</taxon>
        <taxon>Schizophyllum</taxon>
    </lineage>
</organism>
<dbReference type="InterPro" id="IPR000192">
    <property type="entry name" value="Aminotrans_V_dom"/>
</dbReference>
<dbReference type="EMBL" id="GL377306">
    <property type="protein sequence ID" value="EFI97444.1"/>
    <property type="molecule type" value="Genomic_DNA"/>
</dbReference>
<sequence length="462" mass="49723">MDVTKARSQYPILTGPEPFVPKNVVSRVVDYLLNTNVQMGADYPVSQVATRRVMVEGPTAAKILFNADSADEIVLGQSSTLNIENLAHGLSTDVKTGDEIIITGEHEANGGPWKHLAARTGATLKTWPHRQVDPANPYALALVIDDLLPLITSKTRLIAFTATSNILGSVVPVADVVRAIRAKAAEVGAAKVEVCVDAVAYAPHKRIDVKAWDVDYCVFSAYKVYSAHVSALYVRKAALSGSVSSVVHHFLNVPEVAYKLMPGGPGYEAVYALTGIIPYLLSLTLEGEKLLGETSLLHDPGADSMPLLTNPSMPAVLDGVWSAIAAHELTLMAPLLSFLTHPDQWARGVRIAGDGGAFLDGGNNAVSAPFQNHVAGRAPTVSFVMVESSNGKPRLRSKEIVEYFDKRGKIGIRYGHFYAYTLVSQLSPLKDPADGVVRISLVHYNTVEEVERIIEGLKEVLA</sequence>
<evidence type="ECO:0000259" key="1">
    <source>
        <dbReference type="Pfam" id="PF00266"/>
    </source>
</evidence>
<reference evidence="2 3" key="1">
    <citation type="journal article" date="2010" name="Nat. Biotechnol.">
        <title>Genome sequence of the model mushroom Schizophyllum commune.</title>
        <authorList>
            <person name="Ohm R.A."/>
            <person name="de Jong J.F."/>
            <person name="Lugones L.G."/>
            <person name="Aerts A."/>
            <person name="Kothe E."/>
            <person name="Stajich J.E."/>
            <person name="de Vries R.P."/>
            <person name="Record E."/>
            <person name="Levasseur A."/>
            <person name="Baker S.E."/>
            <person name="Bartholomew K.A."/>
            <person name="Coutinho P.M."/>
            <person name="Erdmann S."/>
            <person name="Fowler T.J."/>
            <person name="Gathman A.C."/>
            <person name="Lombard V."/>
            <person name="Henrissat B."/>
            <person name="Knabe N."/>
            <person name="Kuees U."/>
            <person name="Lilly W.W."/>
            <person name="Lindquist E."/>
            <person name="Lucas S."/>
            <person name="Magnuson J.K."/>
            <person name="Piumi F."/>
            <person name="Raudaskoski M."/>
            <person name="Salamov A."/>
            <person name="Schmutz J."/>
            <person name="Schwarze F.W.M.R."/>
            <person name="vanKuyk P.A."/>
            <person name="Horton J.S."/>
            <person name="Grigoriev I.V."/>
            <person name="Woesten H.A.B."/>
        </authorList>
    </citation>
    <scope>NUCLEOTIDE SEQUENCE [LARGE SCALE GENOMIC DNA]</scope>
    <source>
        <strain evidence="3">H4-8 / FGSC 9210</strain>
    </source>
</reference>
<dbReference type="InterPro" id="IPR015424">
    <property type="entry name" value="PyrdxlP-dep_Trfase"/>
</dbReference>
<evidence type="ECO:0000313" key="3">
    <source>
        <dbReference type="Proteomes" id="UP000007431"/>
    </source>
</evidence>
<feature type="domain" description="Aminotransferase class V" evidence="1">
    <location>
        <begin position="20"/>
        <end position="240"/>
    </location>
</feature>
<dbReference type="GeneID" id="9589989"/>
<dbReference type="VEuPathDB" id="FungiDB:SCHCODRAFT_02667624"/>
<dbReference type="InterPro" id="IPR015421">
    <property type="entry name" value="PyrdxlP-dep_Trfase_major"/>
</dbReference>
<proteinExistence type="predicted"/>
<evidence type="ECO:0000313" key="2">
    <source>
        <dbReference type="EMBL" id="EFI97444.1"/>
    </source>
</evidence>
<dbReference type="RefSeq" id="XP_003032347.1">
    <property type="nucleotide sequence ID" value="XM_003032301.1"/>
</dbReference>
<dbReference type="Gene3D" id="3.40.640.10">
    <property type="entry name" value="Type I PLP-dependent aspartate aminotransferase-like (Major domain)"/>
    <property type="match status" value="1"/>
</dbReference>
<dbReference type="Pfam" id="PF00266">
    <property type="entry name" value="Aminotran_5"/>
    <property type="match status" value="1"/>
</dbReference>
<dbReference type="SUPFAM" id="SSF53383">
    <property type="entry name" value="PLP-dependent transferases"/>
    <property type="match status" value="1"/>
</dbReference>
<protein>
    <recommendedName>
        <fullName evidence="1">Aminotransferase class V domain-containing protein</fullName>
    </recommendedName>
</protein>
<dbReference type="Proteomes" id="UP000007431">
    <property type="component" value="Unassembled WGS sequence"/>
</dbReference>
<dbReference type="eggNOG" id="KOG1549">
    <property type="taxonomic scope" value="Eukaryota"/>
</dbReference>
<name>D8Q5P5_SCHCM</name>
<dbReference type="PANTHER" id="PTHR43586">
    <property type="entry name" value="CYSTEINE DESULFURASE"/>
    <property type="match status" value="1"/>
</dbReference>
<dbReference type="PANTHER" id="PTHR43586:SF21">
    <property type="entry name" value="PYRIDOXAL PHOSPHATE (PLP)-DEPENDENT ASPARTATE AMINOTRANSFERASE SUPERFAMILY"/>
    <property type="match status" value="1"/>
</dbReference>
<dbReference type="STRING" id="578458.D8Q5P5"/>
<dbReference type="KEGG" id="scm:SCHCO_02667624"/>
<dbReference type="InterPro" id="IPR015422">
    <property type="entry name" value="PyrdxlP-dep_Trfase_small"/>
</dbReference>
<dbReference type="OMA" id="LVTWQQI"/>
<gene>
    <name evidence="2" type="ORF">SCHCODRAFT_109289</name>
</gene>
<feature type="non-terminal residue" evidence="2">
    <location>
        <position position="462"/>
    </location>
</feature>
<dbReference type="OrthoDB" id="420046at2759"/>
<dbReference type="AlphaFoldDB" id="D8Q5P5"/>
<dbReference type="HOGENOM" id="CLU_003433_2_2_1"/>
<dbReference type="InParanoid" id="D8Q5P5"/>
<dbReference type="Gene3D" id="3.90.1150.10">
    <property type="entry name" value="Aspartate Aminotransferase, domain 1"/>
    <property type="match status" value="1"/>
</dbReference>